<evidence type="ECO:0000313" key="4">
    <source>
        <dbReference type="EMBL" id="MBU7597824.1"/>
    </source>
</evidence>
<keyword evidence="1" id="KW-0805">Transcription regulation</keyword>
<dbReference type="Gene3D" id="1.10.357.10">
    <property type="entry name" value="Tetracycline Repressor, domain 2"/>
    <property type="match status" value="1"/>
</dbReference>
<evidence type="ECO:0000256" key="2">
    <source>
        <dbReference type="ARBA" id="ARBA00023163"/>
    </source>
</evidence>
<evidence type="ECO:0000313" key="5">
    <source>
        <dbReference type="Proteomes" id="UP000694501"/>
    </source>
</evidence>
<dbReference type="EMBL" id="JAELVF020000001">
    <property type="protein sequence ID" value="MBU7597824.1"/>
    <property type="molecule type" value="Genomic_DNA"/>
</dbReference>
<dbReference type="Pfam" id="PF13305">
    <property type="entry name" value="TetR_C_33"/>
    <property type="match status" value="1"/>
</dbReference>
<dbReference type="SUPFAM" id="SSF46689">
    <property type="entry name" value="Homeodomain-like"/>
    <property type="match status" value="1"/>
</dbReference>
<dbReference type="InterPro" id="IPR009057">
    <property type="entry name" value="Homeodomain-like_sf"/>
</dbReference>
<reference evidence="4" key="1">
    <citation type="submission" date="2021-06" db="EMBL/GenBank/DDBJ databases">
        <title>Sequencing of actinobacteria type strains.</title>
        <authorList>
            <person name="Nguyen G.-S."/>
            <person name="Wentzel A."/>
        </authorList>
    </citation>
    <scope>NUCLEOTIDE SEQUENCE</scope>
    <source>
        <strain evidence="4">P38-E01</strain>
    </source>
</reference>
<keyword evidence="2" id="KW-0804">Transcription</keyword>
<accession>A0A949JG02</accession>
<proteinExistence type="predicted"/>
<dbReference type="Proteomes" id="UP000694501">
    <property type="component" value="Unassembled WGS sequence"/>
</dbReference>
<dbReference type="RefSeq" id="WP_211042824.1">
    <property type="nucleotide sequence ID" value="NZ_JAELVF020000001.1"/>
</dbReference>
<dbReference type="InterPro" id="IPR036271">
    <property type="entry name" value="Tet_transcr_reg_TetR-rel_C_sf"/>
</dbReference>
<comment type="caution">
    <text evidence="4">The sequence shown here is derived from an EMBL/GenBank/DDBJ whole genome shotgun (WGS) entry which is preliminary data.</text>
</comment>
<sequence length="239" mass="25036">MTTEAAHHDRTAGATDAAGAVEAIKAEGTRQLHRNGALVLTPESVRTALDMTETDFARHFASRDALLTALVVDAYGGMGERAEQAVRESAAGDAAPLARWVAVCRAVRDWATDHPQEYELIYGTNIPGYDAPPETMVAGARTAMALIGTLQHAAEQGALETGTEEELPGPVADAVRGLAEGMAQGLPEPVVARLLVAWTQLFGMTGFSVFGHIAAFGEDPAAFVDHAAAAMGRYVGVRG</sequence>
<evidence type="ECO:0000259" key="3">
    <source>
        <dbReference type="Pfam" id="PF13305"/>
    </source>
</evidence>
<evidence type="ECO:0000256" key="1">
    <source>
        <dbReference type="ARBA" id="ARBA00023015"/>
    </source>
</evidence>
<name>A0A949JG02_9ACTN</name>
<dbReference type="InterPro" id="IPR025996">
    <property type="entry name" value="MT1864/Rv1816-like_C"/>
</dbReference>
<keyword evidence="5" id="KW-1185">Reference proteome</keyword>
<dbReference type="AlphaFoldDB" id="A0A949JG02"/>
<protein>
    <submittedName>
        <fullName evidence="4">WHG domain-containing protein</fullName>
    </submittedName>
</protein>
<organism evidence="4 5">
    <name type="scientific">Streptomyces tardus</name>
    <dbReference type="NCBI Taxonomy" id="2780544"/>
    <lineage>
        <taxon>Bacteria</taxon>
        <taxon>Bacillati</taxon>
        <taxon>Actinomycetota</taxon>
        <taxon>Actinomycetes</taxon>
        <taxon>Kitasatosporales</taxon>
        <taxon>Streptomycetaceae</taxon>
        <taxon>Streptomyces</taxon>
    </lineage>
</organism>
<gene>
    <name evidence="4" type="ORF">JGS22_009390</name>
</gene>
<dbReference type="SUPFAM" id="SSF48498">
    <property type="entry name" value="Tetracyclin repressor-like, C-terminal domain"/>
    <property type="match status" value="1"/>
</dbReference>
<feature type="domain" description="HTH-type transcriptional regulator MT1864/Rv1816-like C-terminal" evidence="3">
    <location>
        <begin position="100"/>
        <end position="230"/>
    </location>
</feature>